<name>A0A8S3R8L6_MYTED</name>
<keyword evidence="5" id="KW-1185">Reference proteome</keyword>
<dbReference type="EMBL" id="CAJPWZ010000917">
    <property type="protein sequence ID" value="CAG2203372.1"/>
    <property type="molecule type" value="Genomic_DNA"/>
</dbReference>
<dbReference type="OrthoDB" id="6186155at2759"/>
<dbReference type="InterPro" id="IPR036028">
    <property type="entry name" value="SH3-like_dom_sf"/>
</dbReference>
<dbReference type="Gene3D" id="2.30.30.40">
    <property type="entry name" value="SH3 Domains"/>
    <property type="match status" value="1"/>
</dbReference>
<gene>
    <name evidence="4" type="ORF">MEDL_17790</name>
</gene>
<evidence type="ECO:0000259" key="3">
    <source>
        <dbReference type="Pfam" id="PF00018"/>
    </source>
</evidence>
<proteinExistence type="predicted"/>
<feature type="region of interest" description="Disordered" evidence="2">
    <location>
        <begin position="24"/>
        <end position="61"/>
    </location>
</feature>
<feature type="compositionally biased region" description="Basic residues" evidence="2">
    <location>
        <begin position="30"/>
        <end position="48"/>
    </location>
</feature>
<evidence type="ECO:0000256" key="1">
    <source>
        <dbReference type="ARBA" id="ARBA00022443"/>
    </source>
</evidence>
<evidence type="ECO:0000313" key="4">
    <source>
        <dbReference type="EMBL" id="CAG2203372.1"/>
    </source>
</evidence>
<evidence type="ECO:0000313" key="5">
    <source>
        <dbReference type="Proteomes" id="UP000683360"/>
    </source>
</evidence>
<dbReference type="AlphaFoldDB" id="A0A8S3R8L6"/>
<keyword evidence="1" id="KW-0728">SH3 domain</keyword>
<dbReference type="SUPFAM" id="SSF50044">
    <property type="entry name" value="SH3-domain"/>
    <property type="match status" value="1"/>
</dbReference>
<dbReference type="InterPro" id="IPR001452">
    <property type="entry name" value="SH3_domain"/>
</dbReference>
<accession>A0A8S3R8L6</accession>
<dbReference type="Pfam" id="PF00018">
    <property type="entry name" value="SH3_1"/>
    <property type="match status" value="1"/>
</dbReference>
<comment type="caution">
    <text evidence="4">The sequence shown here is derived from an EMBL/GenBank/DDBJ whole genome shotgun (WGS) entry which is preliminary data.</text>
</comment>
<sequence>MCAREGIDHVIKNLKKKASCNSVNKSCAKSSKKGQNRSVGCKRKRQQEKKKNESDSHKPGTIGVGKYGSEWAIDSKNAILIRTKSLKVIRVKQLPSSSLQNNDVECQNDRDCKKVEGWKVVKAFDAFCDGGPTTQLLLKHGEIIRVAKKNNSDWWCGFRNKEWGWFPKLHVNKGDWPKLFELSRCFNLEHLDSKFTLIC</sequence>
<dbReference type="Proteomes" id="UP000683360">
    <property type="component" value="Unassembled WGS sequence"/>
</dbReference>
<protein>
    <recommendedName>
        <fullName evidence="3">SH3 domain-containing protein</fullName>
    </recommendedName>
</protein>
<reference evidence="4" key="1">
    <citation type="submission" date="2021-03" db="EMBL/GenBank/DDBJ databases">
        <authorList>
            <person name="Bekaert M."/>
        </authorList>
    </citation>
    <scope>NUCLEOTIDE SEQUENCE</scope>
</reference>
<organism evidence="4 5">
    <name type="scientific">Mytilus edulis</name>
    <name type="common">Blue mussel</name>
    <dbReference type="NCBI Taxonomy" id="6550"/>
    <lineage>
        <taxon>Eukaryota</taxon>
        <taxon>Metazoa</taxon>
        <taxon>Spiralia</taxon>
        <taxon>Lophotrochozoa</taxon>
        <taxon>Mollusca</taxon>
        <taxon>Bivalvia</taxon>
        <taxon>Autobranchia</taxon>
        <taxon>Pteriomorphia</taxon>
        <taxon>Mytilida</taxon>
        <taxon>Mytiloidea</taxon>
        <taxon>Mytilidae</taxon>
        <taxon>Mytilinae</taxon>
        <taxon>Mytilus</taxon>
    </lineage>
</organism>
<feature type="domain" description="SH3" evidence="3">
    <location>
        <begin position="135"/>
        <end position="168"/>
    </location>
</feature>
<feature type="compositionally biased region" description="Basic and acidic residues" evidence="2">
    <location>
        <begin position="49"/>
        <end position="58"/>
    </location>
</feature>
<evidence type="ECO:0000256" key="2">
    <source>
        <dbReference type="SAM" id="MobiDB-lite"/>
    </source>
</evidence>